<evidence type="ECO:0000313" key="1">
    <source>
        <dbReference type="EMBL" id="AKL96246.1"/>
    </source>
</evidence>
<gene>
    <name evidence="1" type="ORF">CACET_c28010</name>
</gene>
<dbReference type="AlphaFoldDB" id="A0A0D8I8Q8"/>
<accession>A0A0D8I8Q8</accession>
<protein>
    <submittedName>
        <fullName evidence="1">Uncharacterized protein</fullName>
    </submittedName>
</protein>
<dbReference type="KEGG" id="cace:CACET_c28010"/>
<dbReference type="RefSeq" id="WP_044825266.1">
    <property type="nucleotide sequence ID" value="NZ_CP009687.1"/>
</dbReference>
<proteinExistence type="predicted"/>
<sequence length="213" mass="24670">MRKKQITQTMKDCYLIINNEVMREVADMGALEDLGENRIGTNKYFGINGTNTCIVRVAQNLDYGAYCIINKYIQRTDGKEIDLIKRLRQFSFHMDDSCTGSGRIRTRTGTNELVKKLGYNTKSGTNIESIIHTLRTGKIINQKTGLQVHHEISVFDHRVEVCLLLPEEMHKEIHKRVGQYSRRDKNQSVIENVIEFKCLYHELKSSELYNQVI</sequence>
<dbReference type="PATRIC" id="fig|84022.5.peg.737"/>
<dbReference type="Proteomes" id="UP000035704">
    <property type="component" value="Chromosome"/>
</dbReference>
<keyword evidence="2" id="KW-1185">Reference proteome</keyword>
<dbReference type="STRING" id="84022.CACET_c28010"/>
<reference evidence="1 2" key="1">
    <citation type="submission" date="2014-10" db="EMBL/GenBank/DDBJ databases">
        <title>Genome sequence of Clostridium aceticum DSM 1496.</title>
        <authorList>
            <person name="Poehlein A."/>
            <person name="Schiel-Bengelsdorf B."/>
            <person name="Gottschalk G."/>
            <person name="Duerre P."/>
            <person name="Daniel R."/>
        </authorList>
    </citation>
    <scope>NUCLEOTIDE SEQUENCE [LARGE SCALE GENOMIC DNA]</scope>
    <source>
        <strain evidence="1 2">DSM 1496</strain>
    </source>
</reference>
<evidence type="ECO:0000313" key="2">
    <source>
        <dbReference type="Proteomes" id="UP000035704"/>
    </source>
</evidence>
<organism evidence="1 2">
    <name type="scientific">Clostridium aceticum</name>
    <dbReference type="NCBI Taxonomy" id="84022"/>
    <lineage>
        <taxon>Bacteria</taxon>
        <taxon>Bacillati</taxon>
        <taxon>Bacillota</taxon>
        <taxon>Clostridia</taxon>
        <taxon>Eubacteriales</taxon>
        <taxon>Clostridiaceae</taxon>
        <taxon>Clostridium</taxon>
    </lineage>
</organism>
<name>A0A0D8I8Q8_9CLOT</name>
<dbReference type="EMBL" id="CP009687">
    <property type="protein sequence ID" value="AKL96246.1"/>
    <property type="molecule type" value="Genomic_DNA"/>
</dbReference>